<name>A0A6G9YNM5_9NOCA</name>
<gene>
    <name evidence="2" type="ORF">F5544_34845</name>
</gene>
<reference evidence="2 3" key="1">
    <citation type="journal article" date="2019" name="ACS Chem. Biol.">
        <title>Identification and Mobilization of a Cryptic Antibiotic Biosynthesis Gene Locus from a Human-Pathogenic Nocardia Isolate.</title>
        <authorList>
            <person name="Herisse M."/>
            <person name="Ishida K."/>
            <person name="Porter J.L."/>
            <person name="Howden B."/>
            <person name="Hertweck C."/>
            <person name="Stinear T.P."/>
            <person name="Pidot S.J."/>
        </authorList>
    </citation>
    <scope>NUCLEOTIDE SEQUENCE [LARGE SCALE GENOMIC DNA]</scope>
    <source>
        <strain evidence="2 3">AUSMDU00012717</strain>
    </source>
</reference>
<keyword evidence="3" id="KW-1185">Reference proteome</keyword>
<protein>
    <submittedName>
        <fullName evidence="2">Uncharacterized protein</fullName>
    </submittedName>
</protein>
<evidence type="ECO:0000313" key="3">
    <source>
        <dbReference type="Proteomes" id="UP000503540"/>
    </source>
</evidence>
<dbReference type="Proteomes" id="UP000503540">
    <property type="component" value="Chromosome"/>
</dbReference>
<feature type="region of interest" description="Disordered" evidence="1">
    <location>
        <begin position="31"/>
        <end position="50"/>
    </location>
</feature>
<dbReference type="EMBL" id="CP046172">
    <property type="protein sequence ID" value="QIS14802.1"/>
    <property type="molecule type" value="Genomic_DNA"/>
</dbReference>
<dbReference type="RefSeq" id="WP_167477148.1">
    <property type="nucleotide sequence ID" value="NZ_CP046172.1"/>
</dbReference>
<accession>A0A6G9YNM5</accession>
<proteinExistence type="predicted"/>
<sequence>MTTLLVVLAVWALLSVPIALVVARLFRTKEPDGSELPYDNQLRDRHRSIR</sequence>
<dbReference type="AlphaFoldDB" id="A0A6G9YNM5"/>
<evidence type="ECO:0000313" key="2">
    <source>
        <dbReference type="EMBL" id="QIS14802.1"/>
    </source>
</evidence>
<organism evidence="2 3">
    <name type="scientific">Nocardia arthritidis</name>
    <dbReference type="NCBI Taxonomy" id="228602"/>
    <lineage>
        <taxon>Bacteria</taxon>
        <taxon>Bacillati</taxon>
        <taxon>Actinomycetota</taxon>
        <taxon>Actinomycetes</taxon>
        <taxon>Mycobacteriales</taxon>
        <taxon>Nocardiaceae</taxon>
        <taxon>Nocardia</taxon>
    </lineage>
</organism>
<evidence type="ECO:0000256" key="1">
    <source>
        <dbReference type="SAM" id="MobiDB-lite"/>
    </source>
</evidence>
<dbReference type="KEGG" id="nah:F5544_34845"/>